<keyword evidence="3" id="KW-1185">Reference proteome</keyword>
<reference evidence="2 3" key="1">
    <citation type="submission" date="2020-07" db="EMBL/GenBank/DDBJ databases">
        <title>Bacterium isolated from marine sediment.</title>
        <authorList>
            <person name="Shang D."/>
            <person name="Du Z.-J."/>
        </authorList>
    </citation>
    <scope>NUCLEOTIDE SEQUENCE [LARGE SCALE GENOMIC DNA]</scope>
    <source>
        <strain evidence="2 3">S7007</strain>
    </source>
</reference>
<protein>
    <submittedName>
        <fullName evidence="2">DUF983 domain-containing protein</fullName>
    </submittedName>
</protein>
<feature type="transmembrane region" description="Helical" evidence="1">
    <location>
        <begin position="56"/>
        <end position="79"/>
    </location>
</feature>
<evidence type="ECO:0000313" key="3">
    <source>
        <dbReference type="Proteomes" id="UP000563906"/>
    </source>
</evidence>
<dbReference type="AlphaFoldDB" id="A0A839AMP6"/>
<accession>A0A839AMP6</accession>
<keyword evidence="1" id="KW-1133">Transmembrane helix</keyword>
<keyword evidence="1" id="KW-0812">Transmembrane</keyword>
<dbReference type="InterPro" id="IPR009325">
    <property type="entry name" value="DUF983"/>
</dbReference>
<dbReference type="Proteomes" id="UP000563906">
    <property type="component" value="Unassembled WGS sequence"/>
</dbReference>
<keyword evidence="1" id="KW-0472">Membrane</keyword>
<dbReference type="Pfam" id="PF06170">
    <property type="entry name" value="DUF983"/>
    <property type="match status" value="1"/>
</dbReference>
<name>A0A839AMP6_9FLAO</name>
<gene>
    <name evidence="2" type="ORF">H3Z83_04310</name>
</gene>
<dbReference type="RefSeq" id="WP_182124229.1">
    <property type="nucleotide sequence ID" value="NZ_JACGLS010000001.1"/>
</dbReference>
<comment type="caution">
    <text evidence="2">The sequence shown here is derived from an EMBL/GenBank/DDBJ whole genome shotgun (WGS) entry which is preliminary data.</text>
</comment>
<evidence type="ECO:0000256" key="1">
    <source>
        <dbReference type="SAM" id="Phobius"/>
    </source>
</evidence>
<sequence>MLGKGSKLYSIVRNKCPRCQEGAFFKYRISFNPKKITKLHDNCPTCNLKYMMEPSFFFGAMYVNYAIAVALFVGIFIVAKVFLGLSILQSFIAIIIISLLLTPYSLRLSRIVWINIFVGYDKNAKNIKSER</sequence>
<dbReference type="EMBL" id="JACGLS010000001">
    <property type="protein sequence ID" value="MBA6155746.1"/>
    <property type="molecule type" value="Genomic_DNA"/>
</dbReference>
<organism evidence="2 3">
    <name type="scientific">Tenacibaculum pelagium</name>
    <dbReference type="NCBI Taxonomy" id="2759527"/>
    <lineage>
        <taxon>Bacteria</taxon>
        <taxon>Pseudomonadati</taxon>
        <taxon>Bacteroidota</taxon>
        <taxon>Flavobacteriia</taxon>
        <taxon>Flavobacteriales</taxon>
        <taxon>Flavobacteriaceae</taxon>
        <taxon>Tenacibaculum</taxon>
    </lineage>
</organism>
<feature type="transmembrane region" description="Helical" evidence="1">
    <location>
        <begin position="85"/>
        <end position="106"/>
    </location>
</feature>
<evidence type="ECO:0000313" key="2">
    <source>
        <dbReference type="EMBL" id="MBA6155746.1"/>
    </source>
</evidence>
<proteinExistence type="predicted"/>